<keyword evidence="2" id="KW-0472">Membrane</keyword>
<accession>A0A8J3N0E2</accession>
<feature type="compositionally biased region" description="Low complexity" evidence="1">
    <location>
        <begin position="456"/>
        <end position="522"/>
    </location>
</feature>
<dbReference type="EMBL" id="BNJK01000001">
    <property type="protein sequence ID" value="GHO91403.1"/>
    <property type="molecule type" value="Genomic_DNA"/>
</dbReference>
<keyword evidence="2" id="KW-0812">Transmembrane</keyword>
<feature type="region of interest" description="Disordered" evidence="1">
    <location>
        <begin position="420"/>
        <end position="522"/>
    </location>
</feature>
<feature type="region of interest" description="Disordered" evidence="1">
    <location>
        <begin position="343"/>
        <end position="408"/>
    </location>
</feature>
<feature type="compositionally biased region" description="Pro residues" evidence="1">
    <location>
        <begin position="367"/>
        <end position="407"/>
    </location>
</feature>
<protein>
    <recommendedName>
        <fullName evidence="5">3-keto-disaccharide hydrolase domain-containing protein</fullName>
    </recommendedName>
</protein>
<gene>
    <name evidence="3" type="ORF">KSF_014510</name>
</gene>
<organism evidence="3 4">
    <name type="scientific">Reticulibacter mediterranei</name>
    <dbReference type="NCBI Taxonomy" id="2778369"/>
    <lineage>
        <taxon>Bacteria</taxon>
        <taxon>Bacillati</taxon>
        <taxon>Chloroflexota</taxon>
        <taxon>Ktedonobacteria</taxon>
        <taxon>Ktedonobacterales</taxon>
        <taxon>Reticulibacteraceae</taxon>
        <taxon>Reticulibacter</taxon>
    </lineage>
</organism>
<feature type="compositionally biased region" description="Low complexity" evidence="1">
    <location>
        <begin position="420"/>
        <end position="447"/>
    </location>
</feature>
<keyword evidence="4" id="KW-1185">Reference proteome</keyword>
<feature type="transmembrane region" description="Helical" evidence="2">
    <location>
        <begin position="17"/>
        <end position="35"/>
    </location>
</feature>
<dbReference type="Gene3D" id="3.20.20.80">
    <property type="entry name" value="Glycosidases"/>
    <property type="match status" value="1"/>
</dbReference>
<evidence type="ECO:0000313" key="3">
    <source>
        <dbReference type="EMBL" id="GHO91403.1"/>
    </source>
</evidence>
<dbReference type="Gene3D" id="2.60.120.560">
    <property type="entry name" value="Exo-inulinase, domain 1"/>
    <property type="match status" value="1"/>
</dbReference>
<dbReference type="RefSeq" id="WP_220202300.1">
    <property type="nucleotide sequence ID" value="NZ_BNJK01000001.1"/>
</dbReference>
<feature type="compositionally biased region" description="Low complexity" evidence="1">
    <location>
        <begin position="348"/>
        <end position="366"/>
    </location>
</feature>
<dbReference type="InterPro" id="IPR017853">
    <property type="entry name" value="GH"/>
</dbReference>
<evidence type="ECO:0000256" key="1">
    <source>
        <dbReference type="SAM" id="MobiDB-lite"/>
    </source>
</evidence>
<comment type="caution">
    <text evidence="3">The sequence shown here is derived from an EMBL/GenBank/DDBJ whole genome shotgun (WGS) entry which is preliminary data.</text>
</comment>
<evidence type="ECO:0000256" key="2">
    <source>
        <dbReference type="SAM" id="Phobius"/>
    </source>
</evidence>
<evidence type="ECO:0000313" key="4">
    <source>
        <dbReference type="Proteomes" id="UP000597444"/>
    </source>
</evidence>
<dbReference type="SUPFAM" id="SSF51445">
    <property type="entry name" value="(Trans)glycosidases"/>
    <property type="match status" value="1"/>
</dbReference>
<keyword evidence="2" id="KW-1133">Transmembrane helix</keyword>
<reference evidence="3" key="1">
    <citation type="submission" date="2020-10" db="EMBL/GenBank/DDBJ databases">
        <title>Taxonomic study of unclassified bacteria belonging to the class Ktedonobacteria.</title>
        <authorList>
            <person name="Yabe S."/>
            <person name="Wang C.M."/>
            <person name="Zheng Y."/>
            <person name="Sakai Y."/>
            <person name="Cavaletti L."/>
            <person name="Monciardini P."/>
            <person name="Donadio S."/>
        </authorList>
    </citation>
    <scope>NUCLEOTIDE SEQUENCE</scope>
    <source>
        <strain evidence="3">ID150040</strain>
    </source>
</reference>
<evidence type="ECO:0008006" key="5">
    <source>
        <dbReference type="Google" id="ProtNLM"/>
    </source>
</evidence>
<sequence>MNDFWYRYNDLSARARIGILAGIILTIFCCVYIALSNLQPTEAATNETQTKTATPAPKLPASRFIFGTNLSPSDDKYETITSQTTQGLLQEMHIQMVRIPLEKPLSDAVITQAAQGVKTLNAVPLVNLYDPFAPKSQEENSKIIKIMNKVFGQTTVYYEYGNEDDAAGISAEDYTAAWNKAVPDLKKLAPGAHFIGPATYRYTEQYFQTFLKQANPLPDEISWHEYTCNAAESQQICTQRLNNWSSDIRNARTTMTKVLGKSLPIVISEWNYAANAKANDGKANDSKFLVSWMTKALQILSDNQIFASMQYSCTGTTPLITNDELTPQGEAFMNLYENYVTNRSRTKPGATPTATLTDTPTSTPTATPTPSPTPTPTVAPPPEIVPTPTPWPTPTPTPMAQPTPTPSPTLIVGSTPLVTPTPGGTPTVTPTMGATPTDTPTPEMTPTIEATSTVGSTPTVEITPTSTSEVTPTVEASPTTTPDETPTPESTPIVEVTPTSTVTGTPTTGITPTATKPTTPPQITASMTPTQVYQAATSGPLLYTSSLLKQGAASWDVKKFTGGGSCGFTTVGYQVNMPQRNYFASCMAQSLSYKNFTIQIAMKITSGTANDGGGIIFRDNGKGSYRFRVNLDGTWDCAPLNISGSSSAIKKGLNQTNILTIVAEGSDLYFFINQQYITHVTDSSFSAGRLGLMAVDWNGTTNVSFNNIKVWQLR</sequence>
<name>A0A8J3N0E2_9CHLR</name>
<proteinExistence type="predicted"/>
<dbReference type="Proteomes" id="UP000597444">
    <property type="component" value="Unassembled WGS sequence"/>
</dbReference>
<dbReference type="AlphaFoldDB" id="A0A8J3N0E2"/>